<dbReference type="EMBL" id="CAJVPM010026665">
    <property type="protein sequence ID" value="CAG8662927.1"/>
    <property type="molecule type" value="Genomic_DNA"/>
</dbReference>
<dbReference type="Proteomes" id="UP000789860">
    <property type="component" value="Unassembled WGS sequence"/>
</dbReference>
<keyword evidence="2" id="KW-1185">Reference proteome</keyword>
<evidence type="ECO:0000313" key="1">
    <source>
        <dbReference type="EMBL" id="CAG8662927.1"/>
    </source>
</evidence>
<organism evidence="1 2">
    <name type="scientific">Scutellospora calospora</name>
    <dbReference type="NCBI Taxonomy" id="85575"/>
    <lineage>
        <taxon>Eukaryota</taxon>
        <taxon>Fungi</taxon>
        <taxon>Fungi incertae sedis</taxon>
        <taxon>Mucoromycota</taxon>
        <taxon>Glomeromycotina</taxon>
        <taxon>Glomeromycetes</taxon>
        <taxon>Diversisporales</taxon>
        <taxon>Gigasporaceae</taxon>
        <taxon>Scutellospora</taxon>
    </lineage>
</organism>
<proteinExistence type="predicted"/>
<evidence type="ECO:0000313" key="2">
    <source>
        <dbReference type="Proteomes" id="UP000789860"/>
    </source>
</evidence>
<accession>A0ACA9NPJ0</accession>
<name>A0ACA9NPJ0_9GLOM</name>
<feature type="non-terminal residue" evidence="1">
    <location>
        <position position="65"/>
    </location>
</feature>
<feature type="non-terminal residue" evidence="1">
    <location>
        <position position="1"/>
    </location>
</feature>
<reference evidence="1" key="1">
    <citation type="submission" date="2021-06" db="EMBL/GenBank/DDBJ databases">
        <authorList>
            <person name="Kallberg Y."/>
            <person name="Tangrot J."/>
            <person name="Rosling A."/>
        </authorList>
    </citation>
    <scope>NUCLEOTIDE SEQUENCE</scope>
    <source>
        <strain evidence="1">AU212A</strain>
    </source>
</reference>
<comment type="caution">
    <text evidence="1">The sequence shown here is derived from an EMBL/GenBank/DDBJ whole genome shotgun (WGS) entry which is preliminary data.</text>
</comment>
<gene>
    <name evidence="1" type="ORF">SCALOS_LOCUS9095</name>
</gene>
<protein>
    <submittedName>
        <fullName evidence="1">4869_t:CDS:1</fullName>
    </submittedName>
</protein>
<sequence length="65" mass="7493">LKKTSNVLQNEDLVRTARFNISNESINIDSANGTEEQDQIMHEHIQDVQRMNVNIVNENVEQSIQ</sequence>